<dbReference type="EMBL" id="KZ271547">
    <property type="protein sequence ID" value="OZC05029.1"/>
    <property type="molecule type" value="Genomic_DNA"/>
</dbReference>
<dbReference type="Proteomes" id="UP000242913">
    <property type="component" value="Unassembled WGS sequence"/>
</dbReference>
<proteinExistence type="predicted"/>
<evidence type="ECO:0000313" key="3">
    <source>
        <dbReference type="Proteomes" id="UP000242913"/>
    </source>
</evidence>
<dbReference type="OrthoDB" id="10448879at2759"/>
<feature type="region of interest" description="Disordered" evidence="1">
    <location>
        <begin position="21"/>
        <end position="47"/>
    </location>
</feature>
<organism evidence="2 3">
    <name type="scientific">Onchocerca flexuosa</name>
    <dbReference type="NCBI Taxonomy" id="387005"/>
    <lineage>
        <taxon>Eukaryota</taxon>
        <taxon>Metazoa</taxon>
        <taxon>Ecdysozoa</taxon>
        <taxon>Nematoda</taxon>
        <taxon>Chromadorea</taxon>
        <taxon>Rhabditida</taxon>
        <taxon>Spirurina</taxon>
        <taxon>Spiruromorpha</taxon>
        <taxon>Filarioidea</taxon>
        <taxon>Onchocercidae</taxon>
        <taxon>Onchocerca</taxon>
    </lineage>
</organism>
<sequence length="126" mass="14248">MQLRVLVAAVSAQNLKNEPLVKVNEKNKKDNKNEKNEKDKFETAKEIKNKKEEPAKTCQEILCVSENRTKLLTTKMVIVPKAIDEAKTAISITLVEPTEEISTKSVQENLTKTAMEILPKIDVKEK</sequence>
<evidence type="ECO:0000256" key="1">
    <source>
        <dbReference type="SAM" id="MobiDB-lite"/>
    </source>
</evidence>
<name>A0A238BHT4_9BILA</name>
<keyword evidence="3" id="KW-1185">Reference proteome</keyword>
<evidence type="ECO:0000313" key="2">
    <source>
        <dbReference type="EMBL" id="OZC05029.1"/>
    </source>
</evidence>
<accession>A0A238BHT4</accession>
<reference evidence="2 3" key="1">
    <citation type="submission" date="2015-12" db="EMBL/GenBank/DDBJ databases">
        <title>Draft genome of the nematode, Onchocerca flexuosa.</title>
        <authorList>
            <person name="Mitreva M."/>
        </authorList>
    </citation>
    <scope>NUCLEOTIDE SEQUENCE [LARGE SCALE GENOMIC DNA]</scope>
    <source>
        <strain evidence="2">Red Deer</strain>
    </source>
</reference>
<feature type="compositionally biased region" description="Basic and acidic residues" evidence="1">
    <location>
        <begin position="23"/>
        <end position="47"/>
    </location>
</feature>
<dbReference type="AlphaFoldDB" id="A0A238BHT4"/>
<gene>
    <name evidence="2" type="ORF">X798_08022</name>
</gene>
<protein>
    <submittedName>
        <fullName evidence="2">Uncharacterized protein</fullName>
    </submittedName>
</protein>